<reference evidence="3" key="1">
    <citation type="journal article" date="2019" name="Plant Biotechnol. J.">
        <title>Genome sequencing of the Australian wild diploid species Gossypium australe highlights disease resistance and delayed gland morphogenesis.</title>
        <authorList>
            <person name="Cai Y."/>
            <person name="Cai X."/>
            <person name="Wang Q."/>
            <person name="Wang P."/>
            <person name="Zhang Y."/>
            <person name="Cai C."/>
            <person name="Xu Y."/>
            <person name="Wang K."/>
            <person name="Zhou Z."/>
            <person name="Wang C."/>
            <person name="Geng S."/>
            <person name="Li B."/>
            <person name="Dong Q."/>
            <person name="Hou Y."/>
            <person name="Wang H."/>
            <person name="Ai P."/>
            <person name="Liu Z."/>
            <person name="Yi F."/>
            <person name="Sun M."/>
            <person name="An G."/>
            <person name="Cheng J."/>
            <person name="Zhang Y."/>
            <person name="Shi Q."/>
            <person name="Xie Y."/>
            <person name="Shi X."/>
            <person name="Chang Y."/>
            <person name="Huang F."/>
            <person name="Chen Y."/>
            <person name="Hong S."/>
            <person name="Mi L."/>
            <person name="Sun Q."/>
            <person name="Zhang L."/>
            <person name="Zhou B."/>
            <person name="Peng R."/>
            <person name="Zhang X."/>
            <person name="Liu F."/>
        </authorList>
    </citation>
    <scope>NUCLEOTIDE SEQUENCE [LARGE SCALE GENOMIC DNA]</scope>
    <source>
        <strain evidence="3">cv. PA1801</strain>
    </source>
</reference>
<dbReference type="Pfam" id="PF00646">
    <property type="entry name" value="F-box"/>
    <property type="match status" value="1"/>
</dbReference>
<dbReference type="AlphaFoldDB" id="A0A5B6X2N2"/>
<dbReference type="SUPFAM" id="SSF81383">
    <property type="entry name" value="F-box domain"/>
    <property type="match status" value="1"/>
</dbReference>
<evidence type="ECO:0000259" key="1">
    <source>
        <dbReference type="PROSITE" id="PS50181"/>
    </source>
</evidence>
<sequence>METRSAKRKKYWLEGENGIDRISDLPDVVLHQILFHLPIKSIAQTSVLSKRWRSLWISFPDLDFTSINPIGVASTNAPNTKPSIKNKRLLLCPHSFSVKRLDFISQVLALRDKQSDLRILRFRAPLSFSRLNGLIRLAVRQNVQELDVEVATDDYFNFPRSVLTSESLRVFKLRSRYPGFRLLPPSVMKGGFQSLHTLSLSLVILYDQPTLSDLFTDSSFPRLKKLNLDACFGLKQLKVSCLALEEFTLENCFQLHGLDVSGAKLKTLKVASCFDAYCDKSWVKINAPSLRVMVWEYNAITENSSLENLVSAHEASIGFFVLKEDFSVTKLRSVSNLLSALSRLHTLTLEGQCVEVHFFYFAIHALLYCPLLFVKVLQGGENNIKKFGIQIRLDSKFNYKTLKISNKKDFICTLIIMIFELYCKSNASIRPTKIPRATNWLQQTQSPRISLSFQKWNKDLWDMPSSEEQFWESQSQALKPLLNNLSVVKIHGFLECENEVSLAKFLLKHGKALQEMTLFSGHCNYRDSLRRQKIRSQMMGFSRASSNAKIEFL</sequence>
<accession>A0A5B6X2N2</accession>
<proteinExistence type="predicted"/>
<dbReference type="PANTHER" id="PTHR31900">
    <property type="entry name" value="F-BOX/RNI SUPERFAMILY PROTEIN-RELATED"/>
    <property type="match status" value="1"/>
</dbReference>
<protein>
    <submittedName>
        <fullName evidence="2">RNI-like/FBD-like domain</fullName>
    </submittedName>
</protein>
<dbReference type="InterPro" id="IPR001810">
    <property type="entry name" value="F-box_dom"/>
</dbReference>
<dbReference type="PROSITE" id="PS50181">
    <property type="entry name" value="FBOX"/>
    <property type="match status" value="1"/>
</dbReference>
<dbReference type="InterPro" id="IPR053781">
    <property type="entry name" value="F-box_AtFBL13-like"/>
</dbReference>
<gene>
    <name evidence="2" type="ORF">EPI10_032174</name>
</gene>
<evidence type="ECO:0000313" key="3">
    <source>
        <dbReference type="Proteomes" id="UP000325315"/>
    </source>
</evidence>
<dbReference type="InterPro" id="IPR036047">
    <property type="entry name" value="F-box-like_dom_sf"/>
</dbReference>
<comment type="caution">
    <text evidence="2">The sequence shown here is derived from an EMBL/GenBank/DDBJ whole genome shotgun (WGS) entry which is preliminary data.</text>
</comment>
<dbReference type="PANTHER" id="PTHR31900:SF32">
    <property type="entry name" value="F-BOX_RNI_FBD-LIKE DOMAIN PROTEIN"/>
    <property type="match status" value="1"/>
</dbReference>
<dbReference type="SUPFAM" id="SSF52047">
    <property type="entry name" value="RNI-like"/>
    <property type="match status" value="1"/>
</dbReference>
<organism evidence="2 3">
    <name type="scientific">Gossypium australe</name>
    <dbReference type="NCBI Taxonomy" id="47621"/>
    <lineage>
        <taxon>Eukaryota</taxon>
        <taxon>Viridiplantae</taxon>
        <taxon>Streptophyta</taxon>
        <taxon>Embryophyta</taxon>
        <taxon>Tracheophyta</taxon>
        <taxon>Spermatophyta</taxon>
        <taxon>Magnoliopsida</taxon>
        <taxon>eudicotyledons</taxon>
        <taxon>Gunneridae</taxon>
        <taxon>Pentapetalae</taxon>
        <taxon>rosids</taxon>
        <taxon>malvids</taxon>
        <taxon>Malvales</taxon>
        <taxon>Malvaceae</taxon>
        <taxon>Malvoideae</taxon>
        <taxon>Gossypium</taxon>
    </lineage>
</organism>
<feature type="domain" description="F-box" evidence="1">
    <location>
        <begin position="19"/>
        <end position="67"/>
    </location>
</feature>
<dbReference type="Gene3D" id="3.80.10.10">
    <property type="entry name" value="Ribonuclease Inhibitor"/>
    <property type="match status" value="1"/>
</dbReference>
<dbReference type="SMART" id="SM00256">
    <property type="entry name" value="FBOX"/>
    <property type="match status" value="1"/>
</dbReference>
<dbReference type="InterPro" id="IPR006566">
    <property type="entry name" value="FBD"/>
</dbReference>
<dbReference type="InterPro" id="IPR050232">
    <property type="entry name" value="FBL13/AtMIF1-like"/>
</dbReference>
<name>A0A5B6X2N2_9ROSI</name>
<dbReference type="SMART" id="SM00579">
    <property type="entry name" value="FBD"/>
    <property type="match status" value="1"/>
</dbReference>
<dbReference type="OrthoDB" id="1868670at2759"/>
<dbReference type="CDD" id="cd22160">
    <property type="entry name" value="F-box_AtFBL13-like"/>
    <property type="match status" value="1"/>
</dbReference>
<keyword evidence="3" id="KW-1185">Reference proteome</keyword>
<dbReference type="Proteomes" id="UP000325315">
    <property type="component" value="Unassembled WGS sequence"/>
</dbReference>
<dbReference type="EMBL" id="SMMG02000001">
    <property type="protein sequence ID" value="KAA3488420.1"/>
    <property type="molecule type" value="Genomic_DNA"/>
</dbReference>
<dbReference type="Pfam" id="PF08387">
    <property type="entry name" value="FBD"/>
    <property type="match status" value="1"/>
</dbReference>
<evidence type="ECO:0000313" key="2">
    <source>
        <dbReference type="EMBL" id="KAA3488420.1"/>
    </source>
</evidence>
<dbReference type="Gene3D" id="1.20.1280.50">
    <property type="match status" value="1"/>
</dbReference>
<dbReference type="InterPro" id="IPR032675">
    <property type="entry name" value="LRR_dom_sf"/>
</dbReference>